<evidence type="ECO:0000259" key="10">
    <source>
        <dbReference type="PROSITE" id="PS50287"/>
    </source>
</evidence>
<dbReference type="KEGG" id="cvr:CHLNCDRAFT_144239"/>
<evidence type="ECO:0000256" key="7">
    <source>
        <dbReference type="ARBA" id="ARBA00023157"/>
    </source>
</evidence>
<keyword evidence="3 9" id="KW-0732">Signal</keyword>
<dbReference type="RefSeq" id="XP_005848670.1">
    <property type="nucleotide sequence ID" value="XM_005848608.1"/>
</dbReference>
<evidence type="ECO:0000256" key="4">
    <source>
        <dbReference type="ARBA" id="ARBA00022737"/>
    </source>
</evidence>
<feature type="domain" description="SRCR" evidence="10">
    <location>
        <begin position="377"/>
        <end position="480"/>
    </location>
</feature>
<evidence type="ECO:0000256" key="2">
    <source>
        <dbReference type="ARBA" id="ARBA00022692"/>
    </source>
</evidence>
<keyword evidence="4" id="KW-0677">Repeat</keyword>
<dbReference type="GO" id="GO:0016020">
    <property type="term" value="C:membrane"/>
    <property type="evidence" value="ECO:0007669"/>
    <property type="project" value="UniProtKB-SubCell"/>
</dbReference>
<dbReference type="GeneID" id="17355948"/>
<dbReference type="eggNOG" id="ENOG502QQ5W">
    <property type="taxonomic scope" value="Eukaryota"/>
</dbReference>
<reference evidence="11 12" key="1">
    <citation type="journal article" date="2010" name="Plant Cell">
        <title>The Chlorella variabilis NC64A genome reveals adaptation to photosymbiosis, coevolution with viruses, and cryptic sex.</title>
        <authorList>
            <person name="Blanc G."/>
            <person name="Duncan G."/>
            <person name="Agarkova I."/>
            <person name="Borodovsky M."/>
            <person name="Gurnon J."/>
            <person name="Kuo A."/>
            <person name="Lindquist E."/>
            <person name="Lucas S."/>
            <person name="Pangilinan J."/>
            <person name="Polle J."/>
            <person name="Salamov A."/>
            <person name="Terry A."/>
            <person name="Yamada T."/>
            <person name="Dunigan D.D."/>
            <person name="Grigoriev I.V."/>
            <person name="Claverie J.M."/>
            <person name="Van Etten J.L."/>
        </authorList>
    </citation>
    <scope>NUCLEOTIDE SEQUENCE [LARGE SCALE GENOMIC DNA]</scope>
    <source>
        <strain evidence="11 12">NC64A</strain>
    </source>
</reference>
<dbReference type="Gene3D" id="3.10.250.10">
    <property type="entry name" value="SRCR-like domain"/>
    <property type="match status" value="5"/>
</dbReference>
<accession>E1ZC86</accession>
<dbReference type="EMBL" id="GL433841">
    <property type="protein sequence ID" value="EFN56568.1"/>
    <property type="molecule type" value="Genomic_DNA"/>
</dbReference>
<evidence type="ECO:0000256" key="1">
    <source>
        <dbReference type="ARBA" id="ARBA00004167"/>
    </source>
</evidence>
<feature type="chain" id="PRO_5003156178" description="SRCR domain-containing protein" evidence="9">
    <location>
        <begin position="18"/>
        <end position="599"/>
    </location>
</feature>
<keyword evidence="12" id="KW-1185">Reference proteome</keyword>
<evidence type="ECO:0000256" key="8">
    <source>
        <dbReference type="ARBA" id="ARBA00023180"/>
    </source>
</evidence>
<keyword evidence="2" id="KW-0812">Transmembrane</keyword>
<dbReference type="PRINTS" id="PR00258">
    <property type="entry name" value="SPERACTRCPTR"/>
</dbReference>
<proteinExistence type="predicted"/>
<dbReference type="PROSITE" id="PS50287">
    <property type="entry name" value="SRCR_2"/>
    <property type="match status" value="5"/>
</dbReference>
<dbReference type="InParanoid" id="E1ZC86"/>
<feature type="signal peptide" evidence="9">
    <location>
        <begin position="1"/>
        <end position="17"/>
    </location>
</feature>
<dbReference type="FunFam" id="3.10.250.10:FF:000001">
    <property type="entry name" value="Lysyl oxidase 4 isoform X1"/>
    <property type="match status" value="1"/>
</dbReference>
<organism evidence="12">
    <name type="scientific">Chlorella variabilis</name>
    <name type="common">Green alga</name>
    <dbReference type="NCBI Taxonomy" id="554065"/>
    <lineage>
        <taxon>Eukaryota</taxon>
        <taxon>Viridiplantae</taxon>
        <taxon>Chlorophyta</taxon>
        <taxon>core chlorophytes</taxon>
        <taxon>Trebouxiophyceae</taxon>
        <taxon>Chlorellales</taxon>
        <taxon>Chlorellaceae</taxon>
        <taxon>Chlorella clade</taxon>
        <taxon>Chlorella</taxon>
    </lineage>
</organism>
<sequence>MKALACLLILMAASGHGTDVWLRGAAAAPLPEDLSVPVDGGDDRVAAAMVSAVRLVGGGSPLQGRLETNFGGTWGAVCSIGFDVKDALVVCRQLRLAGGAVSAKFTVGALPYALGNMQCHGDETSLAGCRFKTTNRCKGGRPVGIICRNAPVVAARLYDNTYERPEGAQRGRLEVQLLRRGWGTVCDSAGTFGKREATVACRTLNLTGGVVLRKSEFQNSEQCCGIRPILMGNVKCKGGEASLSGCSYTTSPKCTPEQEVGVMCDEPPPVQVRLVNGKASNNGRLEVRVGGKWGTVCGTGFNQAAAQVVCRKLNMTGGKPRYGAVYGKGKLPILLSNLRCRGGESELSACLFSASTKQCTHANDVGVACKLPKITNLVIYGGGLDGFLQAFVEGQQDPYYPTTTICADGFTAREARVACRMLGMAGGEVAPAVPAPLPIVTAPKAITGVKCKGNEGDLSACTYAINGFCKNRRAAGVICEPAKITRARLVGGPKGHPNWGRLEVRVGSQFGSICDLNFGDVEADVACRQVGYSSGRLASFGKGLPFVIERVSCFGNETSLSECTFTTGDDCRRYAYQPPDPMGNPTGTPVGLYCTGAPK</sequence>
<evidence type="ECO:0000256" key="6">
    <source>
        <dbReference type="ARBA" id="ARBA00023136"/>
    </source>
</evidence>
<evidence type="ECO:0000313" key="11">
    <source>
        <dbReference type="EMBL" id="EFN56568.1"/>
    </source>
</evidence>
<comment type="subcellular location">
    <subcellularLocation>
        <location evidence="1">Membrane</location>
        <topology evidence="1">Single-pass membrane protein</topology>
    </subcellularLocation>
</comment>
<dbReference type="Proteomes" id="UP000008141">
    <property type="component" value="Unassembled WGS sequence"/>
</dbReference>
<dbReference type="FunFam" id="3.10.250.10:FF:000016">
    <property type="entry name" value="Scavenger receptor cysteine-rich protein type 12"/>
    <property type="match status" value="1"/>
</dbReference>
<dbReference type="InterPro" id="IPR036772">
    <property type="entry name" value="SRCR-like_dom_sf"/>
</dbReference>
<dbReference type="InterPro" id="IPR001190">
    <property type="entry name" value="SRCR"/>
</dbReference>
<evidence type="ECO:0000256" key="5">
    <source>
        <dbReference type="ARBA" id="ARBA00022989"/>
    </source>
</evidence>
<name>E1ZC86_CHLVA</name>
<evidence type="ECO:0000313" key="12">
    <source>
        <dbReference type="Proteomes" id="UP000008141"/>
    </source>
</evidence>
<dbReference type="AlphaFoldDB" id="E1ZC86"/>
<protein>
    <recommendedName>
        <fullName evidence="10">SRCR domain-containing protein</fullName>
    </recommendedName>
</protein>
<feature type="domain" description="SRCR" evidence="10">
    <location>
        <begin position="272"/>
        <end position="370"/>
    </location>
</feature>
<dbReference type="PANTHER" id="PTHR48071:SF27">
    <property type="entry name" value="SCAVENGER RECEPTOR CYSTEINE-RICH TYPE 1 PROTEIN M130-LIKE"/>
    <property type="match status" value="1"/>
</dbReference>
<dbReference type="Pfam" id="PF00530">
    <property type="entry name" value="SRCR"/>
    <property type="match status" value="5"/>
</dbReference>
<keyword evidence="7" id="KW-1015">Disulfide bond</keyword>
<feature type="domain" description="SRCR" evidence="10">
    <location>
        <begin position="53"/>
        <end position="148"/>
    </location>
</feature>
<dbReference type="PANTHER" id="PTHR48071">
    <property type="entry name" value="SRCR DOMAIN-CONTAINING PROTEIN"/>
    <property type="match status" value="1"/>
</dbReference>
<feature type="domain" description="SRCR" evidence="10">
    <location>
        <begin position="487"/>
        <end position="595"/>
    </location>
</feature>
<feature type="domain" description="SRCR" evidence="10">
    <location>
        <begin position="155"/>
        <end position="265"/>
    </location>
</feature>
<keyword evidence="8" id="KW-0325">Glycoprotein</keyword>
<dbReference type="SMART" id="SM00202">
    <property type="entry name" value="SR"/>
    <property type="match status" value="5"/>
</dbReference>
<evidence type="ECO:0000256" key="3">
    <source>
        <dbReference type="ARBA" id="ARBA00022729"/>
    </source>
</evidence>
<keyword evidence="5" id="KW-1133">Transmembrane helix</keyword>
<dbReference type="OrthoDB" id="547695at2759"/>
<dbReference type="SUPFAM" id="SSF56487">
    <property type="entry name" value="SRCR-like"/>
    <property type="match status" value="5"/>
</dbReference>
<evidence type="ECO:0000256" key="9">
    <source>
        <dbReference type="SAM" id="SignalP"/>
    </source>
</evidence>
<gene>
    <name evidence="11" type="ORF">CHLNCDRAFT_144239</name>
</gene>
<keyword evidence="6" id="KW-0472">Membrane</keyword>